<dbReference type="EMBL" id="BCMF01000002">
    <property type="protein sequence ID" value="GAW98526.1"/>
    <property type="molecule type" value="Genomic_DNA"/>
</dbReference>
<dbReference type="SUPFAM" id="SSF47413">
    <property type="entry name" value="lambda repressor-like DNA-binding domains"/>
    <property type="match status" value="1"/>
</dbReference>
<dbReference type="Proteomes" id="UP000198374">
    <property type="component" value="Unassembled WGS sequence"/>
</dbReference>
<dbReference type="RefSeq" id="WP_089108340.1">
    <property type="nucleotide sequence ID" value="NZ_BCMF01000002.1"/>
</dbReference>
<dbReference type="PROSITE" id="PS50943">
    <property type="entry name" value="HTH_CROC1"/>
    <property type="match status" value="1"/>
</dbReference>
<evidence type="ECO:0000313" key="4">
    <source>
        <dbReference type="Proteomes" id="UP000198374"/>
    </source>
</evidence>
<comment type="caution">
    <text evidence="3">The sequence shown here is derived from an EMBL/GenBank/DDBJ whole genome shotgun (WGS) entry which is preliminary data.</text>
</comment>
<dbReference type="InterPro" id="IPR001387">
    <property type="entry name" value="Cro/C1-type_HTH"/>
</dbReference>
<keyword evidence="4" id="KW-1185">Reference proteome</keyword>
<dbReference type="InterPro" id="IPR010982">
    <property type="entry name" value="Lambda_DNA-bd_dom_sf"/>
</dbReference>
<gene>
    <name evidence="3" type="primary">xre_3</name>
    <name evidence="3" type="ORF">IWT30_00471</name>
</gene>
<organism evidence="3 4">
    <name type="scientific">Secundilactobacillus mixtipabuli</name>
    <dbReference type="NCBI Taxonomy" id="1435342"/>
    <lineage>
        <taxon>Bacteria</taxon>
        <taxon>Bacillati</taxon>
        <taxon>Bacillota</taxon>
        <taxon>Bacilli</taxon>
        <taxon>Lactobacillales</taxon>
        <taxon>Lactobacillaceae</taxon>
        <taxon>Secundilactobacillus</taxon>
    </lineage>
</organism>
<dbReference type="AlphaFoldDB" id="A0A1Z5I9P2"/>
<accession>A0A1Z5I9P2</accession>
<name>A0A1Z5I9P2_9LACO</name>
<reference evidence="3 4" key="1">
    <citation type="submission" date="2015-11" db="EMBL/GenBank/DDBJ databases">
        <title>Draft genome sequences of new species of the genus Lactobacillus isolated from orchardgrass silage.</title>
        <authorList>
            <person name="Tohno M."/>
            <person name="Tanizawa Y."/>
            <person name="Arita M."/>
        </authorList>
    </citation>
    <scope>NUCLEOTIDE SEQUENCE [LARGE SCALE GENOMIC DNA]</scope>
    <source>
        <strain evidence="3 4">IWT30</strain>
    </source>
</reference>
<dbReference type="Pfam" id="PF01381">
    <property type="entry name" value="HTH_3"/>
    <property type="match status" value="1"/>
</dbReference>
<dbReference type="CDD" id="cd00093">
    <property type="entry name" value="HTH_XRE"/>
    <property type="match status" value="1"/>
</dbReference>
<protein>
    <submittedName>
        <fullName evidence="3">XRE family transcriptional regulator</fullName>
    </submittedName>
</protein>
<evidence type="ECO:0000313" key="3">
    <source>
        <dbReference type="EMBL" id="GAW98526.1"/>
    </source>
</evidence>
<proteinExistence type="predicted"/>
<feature type="domain" description="HTH cro/C1-type" evidence="2">
    <location>
        <begin position="40"/>
        <end position="90"/>
    </location>
</feature>
<dbReference type="OrthoDB" id="2224162at2"/>
<feature type="compositionally biased region" description="Basic and acidic residues" evidence="1">
    <location>
        <begin position="87"/>
        <end position="100"/>
    </location>
</feature>
<feature type="region of interest" description="Disordered" evidence="1">
    <location>
        <begin position="73"/>
        <end position="100"/>
    </location>
</feature>
<evidence type="ECO:0000259" key="2">
    <source>
        <dbReference type="PROSITE" id="PS50943"/>
    </source>
</evidence>
<dbReference type="Gene3D" id="1.10.260.40">
    <property type="entry name" value="lambda repressor-like DNA-binding domains"/>
    <property type="match status" value="1"/>
</dbReference>
<evidence type="ECO:0000256" key="1">
    <source>
        <dbReference type="SAM" id="MobiDB-lite"/>
    </source>
</evidence>
<sequence length="100" mass="11404">MPKNVKFDDDLKERLKDPEFKKAFDRISARLEAGVAIFDARKKAGLTRSELAHKVHMPVEAIRRIEDGGSTSDRIRTKIKKTLNIKSTERTDPDDVKPSK</sequence>
<dbReference type="GO" id="GO:0003677">
    <property type="term" value="F:DNA binding"/>
    <property type="evidence" value="ECO:0007669"/>
    <property type="project" value="InterPro"/>
</dbReference>